<dbReference type="GO" id="GO:0005743">
    <property type="term" value="C:mitochondrial inner membrane"/>
    <property type="evidence" value="ECO:0007669"/>
    <property type="project" value="UniProtKB-SubCell"/>
</dbReference>
<dbReference type="InterPro" id="IPR007992">
    <property type="entry name" value="CybS"/>
</dbReference>
<dbReference type="PANTHER" id="PTHR13337">
    <property type="entry name" value="SUCCINATE DEHYDROGENASE"/>
    <property type="match status" value="1"/>
</dbReference>
<dbReference type="AlphaFoldDB" id="A0A367XS98"/>
<dbReference type="Pfam" id="PF05328">
    <property type="entry name" value="CybS"/>
    <property type="match status" value="1"/>
</dbReference>
<evidence type="ECO:0000256" key="12">
    <source>
        <dbReference type="RuleBase" id="RU364031"/>
    </source>
</evidence>
<evidence type="ECO:0000256" key="10">
    <source>
        <dbReference type="PIRSR" id="PIRSR607992-1"/>
    </source>
</evidence>
<feature type="transmembrane region" description="Helical" evidence="12">
    <location>
        <begin position="69"/>
        <end position="90"/>
    </location>
</feature>
<evidence type="ECO:0000256" key="6">
    <source>
        <dbReference type="ARBA" id="ARBA00022946"/>
    </source>
</evidence>
<dbReference type="STRING" id="5486.A0A367XS98"/>
<evidence type="ECO:0000256" key="8">
    <source>
        <dbReference type="ARBA" id="ARBA00023128"/>
    </source>
</evidence>
<protein>
    <recommendedName>
        <fullName evidence="12">Succinate dehydrogenase [ubiquinone] cytochrome b small subunit</fullName>
    </recommendedName>
</protein>
<evidence type="ECO:0000256" key="3">
    <source>
        <dbReference type="ARBA" id="ARBA00022448"/>
    </source>
</evidence>
<evidence type="ECO:0000256" key="5">
    <source>
        <dbReference type="ARBA" id="ARBA00022792"/>
    </source>
</evidence>
<evidence type="ECO:0000256" key="9">
    <source>
        <dbReference type="ARBA" id="ARBA00023136"/>
    </source>
</evidence>
<dbReference type="OrthoDB" id="18577at2759"/>
<dbReference type="GO" id="GO:0048039">
    <property type="term" value="F:ubiquinone binding"/>
    <property type="evidence" value="ECO:0007669"/>
    <property type="project" value="TreeGrafter"/>
</dbReference>
<organism evidence="13 14">
    <name type="scientific">Candida viswanathii</name>
    <dbReference type="NCBI Taxonomy" id="5486"/>
    <lineage>
        <taxon>Eukaryota</taxon>
        <taxon>Fungi</taxon>
        <taxon>Dikarya</taxon>
        <taxon>Ascomycota</taxon>
        <taxon>Saccharomycotina</taxon>
        <taxon>Pichiomycetes</taxon>
        <taxon>Debaryomycetaceae</taxon>
        <taxon>Candida/Lodderomyces clade</taxon>
        <taxon>Candida</taxon>
    </lineage>
</organism>
<evidence type="ECO:0000256" key="2">
    <source>
        <dbReference type="ARBA" id="ARBA00007294"/>
    </source>
</evidence>
<dbReference type="EMBL" id="QLNQ01000029">
    <property type="protein sequence ID" value="RCK56516.1"/>
    <property type="molecule type" value="Genomic_DNA"/>
</dbReference>
<feature type="binding site" description="axial binding residue" evidence="11">
    <location>
        <position position="101"/>
    </location>
    <ligand>
        <name>heme b</name>
        <dbReference type="ChEBI" id="CHEBI:60344"/>
        <note>ligand shared with SDHC</note>
    </ligand>
    <ligandPart>
        <name>Fe</name>
        <dbReference type="ChEBI" id="CHEBI:18248"/>
    </ligandPart>
</feature>
<keyword evidence="11" id="KW-0479">Metal-binding</keyword>
<evidence type="ECO:0000256" key="1">
    <source>
        <dbReference type="ARBA" id="ARBA00004448"/>
    </source>
</evidence>
<keyword evidence="9 12" id="KW-0472">Membrane</keyword>
<dbReference type="Proteomes" id="UP000253472">
    <property type="component" value="Unassembled WGS sequence"/>
</dbReference>
<keyword evidence="14" id="KW-1185">Reference proteome</keyword>
<comment type="caution">
    <text evidence="12">Lacks conserved residue(s) required for the propagation of feature annotation.</text>
</comment>
<keyword evidence="13" id="KW-0830">Ubiquinone</keyword>
<keyword evidence="6 12" id="KW-0809">Transit peptide</keyword>
<feature type="transmembrane region" description="Helical" evidence="12">
    <location>
        <begin position="126"/>
        <end position="144"/>
    </location>
</feature>
<reference evidence="13 14" key="1">
    <citation type="submission" date="2018-06" db="EMBL/GenBank/DDBJ databases">
        <title>Whole genome sequencing of Candida tropicalis (genome annotated by CSBL at Korea University).</title>
        <authorList>
            <person name="Ahn J."/>
        </authorList>
    </citation>
    <scope>NUCLEOTIDE SEQUENCE [LARGE SCALE GENOMIC DNA]</scope>
    <source>
        <strain evidence="13 14">ATCC 20962</strain>
    </source>
</reference>
<accession>A0A367XS98</accession>
<dbReference type="SUPFAM" id="SSF81343">
    <property type="entry name" value="Fumarate reductase respiratory complex transmembrane subunits"/>
    <property type="match status" value="1"/>
</dbReference>
<dbReference type="GO" id="GO:0020037">
    <property type="term" value="F:heme binding"/>
    <property type="evidence" value="ECO:0007669"/>
    <property type="project" value="TreeGrafter"/>
</dbReference>
<comment type="similarity">
    <text evidence="2 12">Belongs to the CybS family.</text>
</comment>
<dbReference type="GO" id="GO:0006099">
    <property type="term" value="P:tricarboxylic acid cycle"/>
    <property type="evidence" value="ECO:0007669"/>
    <property type="project" value="TreeGrafter"/>
</dbReference>
<keyword evidence="4 12" id="KW-0812">Transmembrane</keyword>
<dbReference type="GO" id="GO:0006121">
    <property type="term" value="P:mitochondrial electron transport, succinate to ubiquinone"/>
    <property type="evidence" value="ECO:0007669"/>
    <property type="project" value="TreeGrafter"/>
</dbReference>
<keyword evidence="3" id="KW-0813">Transport</keyword>
<dbReference type="GO" id="GO:0046872">
    <property type="term" value="F:metal ion binding"/>
    <property type="evidence" value="ECO:0007669"/>
    <property type="project" value="UniProtKB-KW"/>
</dbReference>
<keyword evidence="8 12" id="KW-0496">Mitochondrion</keyword>
<evidence type="ECO:0000256" key="11">
    <source>
        <dbReference type="PIRSR" id="PIRSR607992-2"/>
    </source>
</evidence>
<gene>
    <name evidence="13" type="primary">SDH4_0</name>
    <name evidence="13" type="ORF">Cantr_05324</name>
</gene>
<proteinExistence type="inferred from homology"/>
<comment type="caution">
    <text evidence="13">The sequence shown here is derived from an EMBL/GenBank/DDBJ whole genome shotgun (WGS) entry which is preliminary data.</text>
</comment>
<comment type="subcellular location">
    <subcellularLocation>
        <location evidence="1 12">Mitochondrion inner membrane</location>
        <topology evidence="1 12">Multi-pass membrane protein</topology>
    </subcellularLocation>
</comment>
<feature type="binding site" evidence="10">
    <location>
        <position position="113"/>
    </location>
    <ligand>
        <name>a ubiquinone</name>
        <dbReference type="ChEBI" id="CHEBI:16389"/>
        <note>ligand shared with IP/SDHB</note>
    </ligand>
</feature>
<keyword evidence="5 12" id="KW-0999">Mitochondrion inner membrane</keyword>
<evidence type="ECO:0000256" key="7">
    <source>
        <dbReference type="ARBA" id="ARBA00022989"/>
    </source>
</evidence>
<evidence type="ECO:0000313" key="13">
    <source>
        <dbReference type="EMBL" id="RCK56516.1"/>
    </source>
</evidence>
<keyword evidence="11" id="KW-0408">Iron</keyword>
<dbReference type="InterPro" id="IPR034804">
    <property type="entry name" value="SQR/QFR_C/D"/>
</dbReference>
<keyword evidence="7 12" id="KW-1133">Transmembrane helix</keyword>
<dbReference type="Gene3D" id="1.20.1300.10">
    <property type="entry name" value="Fumarate reductase/succinate dehydrogenase, transmembrane subunit"/>
    <property type="match status" value="1"/>
</dbReference>
<evidence type="ECO:0000313" key="14">
    <source>
        <dbReference type="Proteomes" id="UP000253472"/>
    </source>
</evidence>
<dbReference type="PANTHER" id="PTHR13337:SF2">
    <property type="entry name" value="SUCCINATE DEHYDROGENASE [UBIQUINONE] CYTOCHROME B SMALL SUBUNIT, MITOCHONDRIAL"/>
    <property type="match status" value="1"/>
</dbReference>
<dbReference type="CDD" id="cd03496">
    <property type="entry name" value="SQR_TypeC_CybS"/>
    <property type="match status" value="1"/>
</dbReference>
<sequence length="161" mass="17244">MLSRIGLSTLTKRSLSPITFRPLLAATSVRTIKTIPQPPGYIVGTVNDAYVPPPPHKAEGSLHWTSERVVSIGLLPLVLAPFITGASTVIDSTMSALLLFHCFAGFQSCIIDYIPKRVYGGLHNAAIYLLTFGTGIAGYGVYQIEKNDGGVSNIISKIWAA</sequence>
<name>A0A367XS98_9ASCO</name>
<evidence type="ECO:0000256" key="4">
    <source>
        <dbReference type="ARBA" id="ARBA00022692"/>
    </source>
</evidence>